<gene>
    <name evidence="3" type="ORF">CTI12_AA150040</name>
</gene>
<name>A0A2U1PHX4_ARTAN</name>
<feature type="region of interest" description="Disordered" evidence="1">
    <location>
        <begin position="253"/>
        <end position="325"/>
    </location>
</feature>
<organism evidence="3 4">
    <name type="scientific">Artemisia annua</name>
    <name type="common">Sweet wormwood</name>
    <dbReference type="NCBI Taxonomy" id="35608"/>
    <lineage>
        <taxon>Eukaryota</taxon>
        <taxon>Viridiplantae</taxon>
        <taxon>Streptophyta</taxon>
        <taxon>Embryophyta</taxon>
        <taxon>Tracheophyta</taxon>
        <taxon>Spermatophyta</taxon>
        <taxon>Magnoliopsida</taxon>
        <taxon>eudicotyledons</taxon>
        <taxon>Gunneridae</taxon>
        <taxon>Pentapetalae</taxon>
        <taxon>asterids</taxon>
        <taxon>campanulids</taxon>
        <taxon>Asterales</taxon>
        <taxon>Asteraceae</taxon>
        <taxon>Asteroideae</taxon>
        <taxon>Anthemideae</taxon>
        <taxon>Artemisiinae</taxon>
        <taxon>Artemisia</taxon>
    </lineage>
</organism>
<dbReference type="InterPro" id="IPR013955">
    <property type="entry name" value="Rep_factor-A_C"/>
</dbReference>
<feature type="compositionally biased region" description="Polar residues" evidence="1">
    <location>
        <begin position="281"/>
        <end position="297"/>
    </location>
</feature>
<dbReference type="SUPFAM" id="SSF50249">
    <property type="entry name" value="Nucleic acid-binding proteins"/>
    <property type="match status" value="1"/>
</dbReference>
<reference evidence="3 4" key="1">
    <citation type="journal article" date="2018" name="Mol. Plant">
        <title>The genome of Artemisia annua provides insight into the evolution of Asteraceae family and artemisinin biosynthesis.</title>
        <authorList>
            <person name="Shen Q."/>
            <person name="Zhang L."/>
            <person name="Liao Z."/>
            <person name="Wang S."/>
            <person name="Yan T."/>
            <person name="Shi P."/>
            <person name="Liu M."/>
            <person name="Fu X."/>
            <person name="Pan Q."/>
            <person name="Wang Y."/>
            <person name="Lv Z."/>
            <person name="Lu X."/>
            <person name="Zhang F."/>
            <person name="Jiang W."/>
            <person name="Ma Y."/>
            <person name="Chen M."/>
            <person name="Hao X."/>
            <person name="Li L."/>
            <person name="Tang Y."/>
            <person name="Lv G."/>
            <person name="Zhou Y."/>
            <person name="Sun X."/>
            <person name="Brodelius P.E."/>
            <person name="Rose J.K.C."/>
            <person name="Tang K."/>
        </authorList>
    </citation>
    <scope>NUCLEOTIDE SEQUENCE [LARGE SCALE GENOMIC DNA]</scope>
    <source>
        <strain evidence="4">cv. Huhao1</strain>
        <tissue evidence="3">Leaf</tissue>
    </source>
</reference>
<dbReference type="PANTHER" id="PTHR47165:SF4">
    <property type="entry name" value="OS03G0429900 PROTEIN"/>
    <property type="match status" value="1"/>
</dbReference>
<dbReference type="PANTHER" id="PTHR47165">
    <property type="entry name" value="OS03G0429900 PROTEIN"/>
    <property type="match status" value="1"/>
</dbReference>
<dbReference type="Proteomes" id="UP000245207">
    <property type="component" value="Unassembled WGS sequence"/>
</dbReference>
<evidence type="ECO:0000313" key="4">
    <source>
        <dbReference type="Proteomes" id="UP000245207"/>
    </source>
</evidence>
<proteinExistence type="predicted"/>
<feature type="domain" description="Replication factor A C-terminal" evidence="2">
    <location>
        <begin position="96"/>
        <end position="223"/>
    </location>
</feature>
<feature type="compositionally biased region" description="Basic and acidic residues" evidence="1">
    <location>
        <begin position="315"/>
        <end position="325"/>
    </location>
</feature>
<dbReference type="EMBL" id="PKPP01001130">
    <property type="protein sequence ID" value="PWA85368.1"/>
    <property type="molecule type" value="Genomic_DNA"/>
</dbReference>
<evidence type="ECO:0000259" key="2">
    <source>
        <dbReference type="Pfam" id="PF08646"/>
    </source>
</evidence>
<comment type="caution">
    <text evidence="3">The sequence shown here is derived from an EMBL/GenBank/DDBJ whole genome shotgun (WGS) entry which is preliminary data.</text>
</comment>
<evidence type="ECO:0000313" key="3">
    <source>
        <dbReference type="EMBL" id="PWA85368.1"/>
    </source>
</evidence>
<evidence type="ECO:0000256" key="1">
    <source>
        <dbReference type="SAM" id="MobiDB-lite"/>
    </source>
</evidence>
<sequence>MMKFWNGKVGVQNGYNATKLFLFNGKESITASDFKVVDDFRLRLLSAQTEEKEEHTASRISTASTYSTKDDFVTNHPLRKIVDLLDVKQGDTSVIVGTICAINEEDGWWYSGCGKCKKKVVKASEVVDLEAETPKKSAGGPTEWWCSKCDAVCAGLKSVYRFQIRVQDSTGTCSLSLFNDEVQAYVGRSAYQLCDKYGKTDSTFVPPEITSIIGTKYAFKVFMDKFNATKLLPVFNVKSMSADPQIIASLQAATTPAKPDNEGSSASVPVITPFELESQTDDNSSPTNAEKTPSSNKRSAEEEADGSMSSNGKKIAVEIKQEKDE</sequence>
<keyword evidence="4" id="KW-1185">Reference proteome</keyword>
<dbReference type="Gene3D" id="2.40.50.140">
    <property type="entry name" value="Nucleic acid-binding proteins"/>
    <property type="match status" value="1"/>
</dbReference>
<dbReference type="Pfam" id="PF08646">
    <property type="entry name" value="Rep_fac-A_C"/>
    <property type="match status" value="1"/>
</dbReference>
<dbReference type="InterPro" id="IPR012340">
    <property type="entry name" value="NA-bd_OB-fold"/>
</dbReference>
<protein>
    <submittedName>
        <fullName evidence="3">Nucleic acid-binding, OB-fold protein</fullName>
    </submittedName>
</protein>
<dbReference type="OrthoDB" id="1750540at2759"/>
<accession>A0A2U1PHX4</accession>
<dbReference type="AlphaFoldDB" id="A0A2U1PHX4"/>